<gene>
    <name evidence="1" type="ORF">PGLA2088_LOCUS15009</name>
</gene>
<dbReference type="EMBL" id="CAJNNW010018352">
    <property type="protein sequence ID" value="CAE8662761.1"/>
    <property type="molecule type" value="Genomic_DNA"/>
</dbReference>
<accession>A0A813IZW0</accession>
<dbReference type="AlphaFoldDB" id="A0A813IZW0"/>
<reference evidence="1" key="1">
    <citation type="submission" date="2021-02" db="EMBL/GenBank/DDBJ databases">
        <authorList>
            <person name="Dougan E. K."/>
            <person name="Rhodes N."/>
            <person name="Thang M."/>
            <person name="Chan C."/>
        </authorList>
    </citation>
    <scope>NUCLEOTIDE SEQUENCE</scope>
</reference>
<evidence type="ECO:0000313" key="1">
    <source>
        <dbReference type="EMBL" id="CAE8662761.1"/>
    </source>
</evidence>
<sequence length="81" mass="9373">APKDVRHRLLQADFDLRAVLDERASQLLDKDESGLLEVLDLQVQLRRASGQIEVLQQRLGQRDAWLEDIRQAAAEVDQRQR</sequence>
<protein>
    <submittedName>
        <fullName evidence="1">Uncharacterized protein</fullName>
    </submittedName>
</protein>
<dbReference type="PROSITE" id="PS00018">
    <property type="entry name" value="EF_HAND_1"/>
    <property type="match status" value="1"/>
</dbReference>
<organism evidence="1 2">
    <name type="scientific">Polarella glacialis</name>
    <name type="common">Dinoflagellate</name>
    <dbReference type="NCBI Taxonomy" id="89957"/>
    <lineage>
        <taxon>Eukaryota</taxon>
        <taxon>Sar</taxon>
        <taxon>Alveolata</taxon>
        <taxon>Dinophyceae</taxon>
        <taxon>Suessiales</taxon>
        <taxon>Suessiaceae</taxon>
        <taxon>Polarella</taxon>
    </lineage>
</organism>
<proteinExistence type="predicted"/>
<name>A0A813IZW0_POLGL</name>
<comment type="caution">
    <text evidence="1">The sequence shown here is derived from an EMBL/GenBank/DDBJ whole genome shotgun (WGS) entry which is preliminary data.</text>
</comment>
<evidence type="ECO:0000313" key="2">
    <source>
        <dbReference type="Proteomes" id="UP000626109"/>
    </source>
</evidence>
<dbReference type="InterPro" id="IPR018247">
    <property type="entry name" value="EF_Hand_1_Ca_BS"/>
</dbReference>
<feature type="non-terminal residue" evidence="1">
    <location>
        <position position="81"/>
    </location>
</feature>
<dbReference type="Proteomes" id="UP000626109">
    <property type="component" value="Unassembled WGS sequence"/>
</dbReference>
<feature type="non-terminal residue" evidence="1">
    <location>
        <position position="1"/>
    </location>
</feature>